<dbReference type="FunFam" id="3.40.50.720:FF:000084">
    <property type="entry name" value="Short-chain dehydrogenase reductase"/>
    <property type="match status" value="1"/>
</dbReference>
<dbReference type="EMBL" id="CP043404">
    <property type="protein sequence ID" value="QEK64671.1"/>
    <property type="molecule type" value="Genomic_DNA"/>
</dbReference>
<dbReference type="InterPro" id="IPR036291">
    <property type="entry name" value="NAD(P)-bd_dom_sf"/>
</dbReference>
<evidence type="ECO:0000256" key="2">
    <source>
        <dbReference type="ARBA" id="ARBA00023002"/>
    </source>
</evidence>
<dbReference type="SUPFAM" id="SSF51735">
    <property type="entry name" value="NAD(P)-binding Rossmann-fold domains"/>
    <property type="match status" value="1"/>
</dbReference>
<comment type="similarity">
    <text evidence="1">Belongs to the short-chain dehydrogenases/reductases (SDR) family.</text>
</comment>
<dbReference type="Pfam" id="PF13561">
    <property type="entry name" value="adh_short_C2"/>
    <property type="match status" value="1"/>
</dbReference>
<dbReference type="PANTHER" id="PTHR24321:SF8">
    <property type="entry name" value="ESTRADIOL 17-BETA-DEHYDROGENASE 8-RELATED"/>
    <property type="match status" value="1"/>
</dbReference>
<keyword evidence="4" id="KW-1185">Reference proteome</keyword>
<dbReference type="PANTHER" id="PTHR24321">
    <property type="entry name" value="DEHYDROGENASES, SHORT CHAIN"/>
    <property type="match status" value="1"/>
</dbReference>
<name>A0A5C0WJ45_BACIA</name>
<dbReference type="Proteomes" id="UP000325032">
    <property type="component" value="Chromosome"/>
</dbReference>
<evidence type="ECO:0000313" key="4">
    <source>
        <dbReference type="Proteomes" id="UP000325032"/>
    </source>
</evidence>
<dbReference type="InterPro" id="IPR002347">
    <property type="entry name" value="SDR_fam"/>
</dbReference>
<gene>
    <name evidence="3" type="primary">bacC_3</name>
    <name evidence="3" type="ORF">FX981_02940</name>
</gene>
<dbReference type="PROSITE" id="PS00061">
    <property type="entry name" value="ADH_SHORT"/>
    <property type="match status" value="1"/>
</dbReference>
<dbReference type="EC" id="1.1.1.385" evidence="3"/>
<dbReference type="PRINTS" id="PR00080">
    <property type="entry name" value="SDRFAMILY"/>
</dbReference>
<evidence type="ECO:0000313" key="3">
    <source>
        <dbReference type="EMBL" id="QEK64671.1"/>
    </source>
</evidence>
<dbReference type="GO" id="GO:0016491">
    <property type="term" value="F:oxidoreductase activity"/>
    <property type="evidence" value="ECO:0007669"/>
    <property type="project" value="UniProtKB-KW"/>
</dbReference>
<dbReference type="GO" id="GO:0008206">
    <property type="term" value="P:bile acid metabolic process"/>
    <property type="evidence" value="ECO:0007669"/>
    <property type="project" value="UniProtKB-ARBA"/>
</dbReference>
<reference evidence="3 4" key="1">
    <citation type="journal article" date="2018" name="Plant Biotechnol. Rep.">
        <title>Diversity and antifungal activity of endophytic bacteria associated with Panax ginseng seedlings.</title>
        <authorList>
            <person name="Park J.M."/>
            <person name="Hong C.E."/>
            <person name="Jo S.H."/>
        </authorList>
    </citation>
    <scope>NUCLEOTIDE SEQUENCE [LARGE SCALE GENOMIC DNA]</scope>
    <source>
        <strain evidence="3 4">PgKB20</strain>
    </source>
</reference>
<organism evidence="3 4">
    <name type="scientific">Bacillus safensis</name>
    <dbReference type="NCBI Taxonomy" id="561879"/>
    <lineage>
        <taxon>Bacteria</taxon>
        <taxon>Bacillati</taxon>
        <taxon>Bacillota</taxon>
        <taxon>Bacilli</taxon>
        <taxon>Bacillales</taxon>
        <taxon>Bacillaceae</taxon>
        <taxon>Bacillus</taxon>
    </lineage>
</organism>
<proteinExistence type="inferred from homology"/>
<dbReference type="PRINTS" id="PR00081">
    <property type="entry name" value="GDHRDH"/>
</dbReference>
<dbReference type="AlphaFoldDB" id="A0A5C0WJ45"/>
<keyword evidence="2 3" id="KW-0560">Oxidoreductase</keyword>
<sequence>MMNFQHKTVIITGAANGIGEAVACGYAKEGARVVLADIDEEKGKRLEEQLRKESFEVYFIKTDVKQEKDIQRLMSFAAEHCKTIDILINNAGVMCTASPYELTVDEWDHVLHTNVRGTFLCAREAARYIKENPNGGSIVNISSTRAAMSEPHTEAYAASKGGISALTHALAVSFSQDHITVNSISPGWIETKDEKSLREIDHQQHPSNRVGTPKDIVKACFYLTDEDNQFVNGTDLVVDGGMTRKMIYAD</sequence>
<dbReference type="InterPro" id="IPR020904">
    <property type="entry name" value="Sc_DH/Rdtase_CS"/>
</dbReference>
<dbReference type="Gene3D" id="3.40.50.720">
    <property type="entry name" value="NAD(P)-binding Rossmann-like Domain"/>
    <property type="match status" value="1"/>
</dbReference>
<accession>A0A5C0WJ45</accession>
<evidence type="ECO:0000256" key="1">
    <source>
        <dbReference type="ARBA" id="ARBA00006484"/>
    </source>
</evidence>
<protein>
    <submittedName>
        <fullName evidence="3">Dihydroanticapsin 7-dehydrogenase</fullName>
        <ecNumber evidence="3">1.1.1.385</ecNumber>
    </submittedName>
</protein>